<sequence>MNTLPKDLTILETFNFSADEKLSILRFSNMIAAADGKVHKGEITFMVDLIENLKLPISAPLEANNLSFDDVASTIKKMTINKKVLAFEIFKSMIESDNEVHEKEVKIFHKLRMMIDPKKNLNI</sequence>
<keyword evidence="2" id="KW-1185">Reference proteome</keyword>
<dbReference type="RefSeq" id="WP_044218258.1">
    <property type="nucleotide sequence ID" value="NZ_JRYR02000002.1"/>
</dbReference>
<evidence type="ECO:0008006" key="3">
    <source>
        <dbReference type="Google" id="ProtNLM"/>
    </source>
</evidence>
<organism evidence="1 2">
    <name type="scientific">Flammeovirga pacifica</name>
    <dbReference type="NCBI Taxonomy" id="915059"/>
    <lineage>
        <taxon>Bacteria</taxon>
        <taxon>Pseudomonadati</taxon>
        <taxon>Bacteroidota</taxon>
        <taxon>Cytophagia</taxon>
        <taxon>Cytophagales</taxon>
        <taxon>Flammeovirgaceae</taxon>
        <taxon>Flammeovirga</taxon>
    </lineage>
</organism>
<dbReference type="Proteomes" id="UP000179797">
    <property type="component" value="Unassembled WGS sequence"/>
</dbReference>
<evidence type="ECO:0000313" key="2">
    <source>
        <dbReference type="Proteomes" id="UP000179797"/>
    </source>
</evidence>
<dbReference type="CDD" id="cd07177">
    <property type="entry name" value="terB_like"/>
    <property type="match status" value="1"/>
</dbReference>
<accession>A0A1S1YSS0</accession>
<protein>
    <recommendedName>
        <fullName evidence="3">Co-chaperone DjlA N-terminal domain-containing protein</fullName>
    </recommendedName>
</protein>
<evidence type="ECO:0000313" key="1">
    <source>
        <dbReference type="EMBL" id="OHX64058.1"/>
    </source>
</evidence>
<dbReference type="EMBL" id="JRYR02000002">
    <property type="protein sequence ID" value="OHX64058.1"/>
    <property type="molecule type" value="Genomic_DNA"/>
</dbReference>
<proteinExistence type="predicted"/>
<dbReference type="SUPFAM" id="SSF158682">
    <property type="entry name" value="TerB-like"/>
    <property type="match status" value="1"/>
</dbReference>
<dbReference type="OrthoDB" id="1450066at2"/>
<comment type="caution">
    <text evidence="1">The sequence shown here is derived from an EMBL/GenBank/DDBJ whole genome shotgun (WGS) entry which is preliminary data.</text>
</comment>
<dbReference type="InterPro" id="IPR029024">
    <property type="entry name" value="TerB-like"/>
</dbReference>
<reference evidence="1 2" key="1">
    <citation type="journal article" date="2012" name="Int. J. Syst. Evol. Microbiol.">
        <title>Flammeovirga pacifica sp. nov., isolated from deep-sea sediment.</title>
        <authorList>
            <person name="Xu H."/>
            <person name="Fu Y."/>
            <person name="Yang N."/>
            <person name="Ding Z."/>
            <person name="Lai Q."/>
            <person name="Zeng R."/>
        </authorList>
    </citation>
    <scope>NUCLEOTIDE SEQUENCE [LARGE SCALE GENOMIC DNA]</scope>
    <source>
        <strain evidence="2">DSM 24597 / LMG 26175 / WPAGA1</strain>
    </source>
</reference>
<name>A0A1S1YSS0_FLAPC</name>
<dbReference type="AlphaFoldDB" id="A0A1S1YSS0"/>
<dbReference type="Gene3D" id="1.10.3680.10">
    <property type="entry name" value="TerB-like"/>
    <property type="match status" value="1"/>
</dbReference>
<gene>
    <name evidence="1" type="ORF">NH26_20840</name>
</gene>